<evidence type="ECO:0008006" key="3">
    <source>
        <dbReference type="Google" id="ProtNLM"/>
    </source>
</evidence>
<dbReference type="EMBL" id="MN740209">
    <property type="protein sequence ID" value="QHT93645.1"/>
    <property type="molecule type" value="Genomic_DNA"/>
</dbReference>
<evidence type="ECO:0000256" key="1">
    <source>
        <dbReference type="SAM" id="MobiDB-lite"/>
    </source>
</evidence>
<proteinExistence type="predicted"/>
<dbReference type="InterPro" id="IPR036249">
    <property type="entry name" value="Thioredoxin-like_sf"/>
</dbReference>
<accession>A0A6C0IMC2</accession>
<protein>
    <recommendedName>
        <fullName evidence="3">Thioredoxin domain-containing protein</fullName>
    </recommendedName>
</protein>
<organism evidence="2">
    <name type="scientific">viral metagenome</name>
    <dbReference type="NCBI Taxonomy" id="1070528"/>
    <lineage>
        <taxon>unclassified sequences</taxon>
        <taxon>metagenomes</taxon>
        <taxon>organismal metagenomes</taxon>
    </lineage>
</organism>
<dbReference type="CDD" id="cd02961">
    <property type="entry name" value="PDI_a_family"/>
    <property type="match status" value="1"/>
</dbReference>
<feature type="compositionally biased region" description="Basic residues" evidence="1">
    <location>
        <begin position="233"/>
        <end position="259"/>
    </location>
</feature>
<evidence type="ECO:0000313" key="2">
    <source>
        <dbReference type="EMBL" id="QHT93645.1"/>
    </source>
</evidence>
<reference evidence="2" key="1">
    <citation type="journal article" date="2020" name="Nature">
        <title>Giant virus diversity and host interactions through global metagenomics.</title>
        <authorList>
            <person name="Schulz F."/>
            <person name="Roux S."/>
            <person name="Paez-Espino D."/>
            <person name="Jungbluth S."/>
            <person name="Walsh D.A."/>
            <person name="Denef V.J."/>
            <person name="McMahon K.D."/>
            <person name="Konstantinidis K.T."/>
            <person name="Eloe-Fadrosh E.A."/>
            <person name="Kyrpides N.C."/>
            <person name="Woyke T."/>
        </authorList>
    </citation>
    <scope>NUCLEOTIDE SEQUENCE</scope>
    <source>
        <strain evidence="2">GVMAG-M-3300024252-29</strain>
    </source>
</reference>
<feature type="region of interest" description="Disordered" evidence="1">
    <location>
        <begin position="221"/>
        <end position="259"/>
    </location>
</feature>
<dbReference type="Gene3D" id="3.40.30.10">
    <property type="entry name" value="Glutaredoxin"/>
    <property type="match status" value="1"/>
</dbReference>
<name>A0A6C0IMC2_9ZZZZ</name>
<sequence>MGFFTSIAGANIDEPQLEAINRISNDNKLSDNKLEELSKHVNSGKTHIYLFIYWRDCGHCKRSYKDWEAFEKKMSNSDKCVVFAIEQSGLSELSTEMLGHLGGEPSGFPSFRHIFNGKATEYNGERDIALLEAWAKETCGAQSGGGIFDLLVGVDRIRGQKYEKWLEQRLVLEFNDVDYVNEIRKKFGYDKTNVTGRGQLTREMVQEEVCKRDEADKKLISSKLSCGSSGGGKTRKRKRHHKKTHKKRRHGKKNTKKHK</sequence>
<dbReference type="AlphaFoldDB" id="A0A6C0IMC2"/>
<dbReference type="SUPFAM" id="SSF52833">
    <property type="entry name" value="Thioredoxin-like"/>
    <property type="match status" value="1"/>
</dbReference>